<gene>
    <name evidence="4" type="ORF">VKT23_004616</name>
</gene>
<reference evidence="4 5" key="1">
    <citation type="submission" date="2024-01" db="EMBL/GenBank/DDBJ databases">
        <title>A draft genome for the cacao thread blight pathogen Marasmiellus scandens.</title>
        <authorList>
            <person name="Baruah I.K."/>
            <person name="Leung J."/>
            <person name="Bukari Y."/>
            <person name="Amoako-Attah I."/>
            <person name="Meinhardt L.W."/>
            <person name="Bailey B.A."/>
            <person name="Cohen S.P."/>
        </authorList>
    </citation>
    <scope>NUCLEOTIDE SEQUENCE [LARGE SCALE GENOMIC DNA]</scope>
    <source>
        <strain evidence="4 5">GH-19</strain>
    </source>
</reference>
<dbReference type="Proteomes" id="UP001498398">
    <property type="component" value="Unassembled WGS sequence"/>
</dbReference>
<keyword evidence="3" id="KW-0812">Transmembrane</keyword>
<evidence type="ECO:0000256" key="3">
    <source>
        <dbReference type="SAM" id="Phobius"/>
    </source>
</evidence>
<dbReference type="SUPFAM" id="SSF50978">
    <property type="entry name" value="WD40 repeat-like"/>
    <property type="match status" value="1"/>
</dbReference>
<dbReference type="InterPro" id="IPR036322">
    <property type="entry name" value="WD40_repeat_dom_sf"/>
</dbReference>
<evidence type="ECO:0008006" key="6">
    <source>
        <dbReference type="Google" id="ProtNLM"/>
    </source>
</evidence>
<evidence type="ECO:0000313" key="5">
    <source>
        <dbReference type="Proteomes" id="UP001498398"/>
    </source>
</evidence>
<dbReference type="InterPro" id="IPR001680">
    <property type="entry name" value="WD40_rpt"/>
</dbReference>
<dbReference type="Pfam" id="PF00400">
    <property type="entry name" value="WD40"/>
    <property type="match status" value="1"/>
</dbReference>
<comment type="caution">
    <text evidence="4">The sequence shown here is derived from an EMBL/GenBank/DDBJ whole genome shotgun (WGS) entry which is preliminary data.</text>
</comment>
<accession>A0ABR1JW58</accession>
<dbReference type="Gene3D" id="2.130.10.10">
    <property type="entry name" value="YVTN repeat-like/Quinoprotein amine dehydrogenase"/>
    <property type="match status" value="1"/>
</dbReference>
<dbReference type="PANTHER" id="PTHR19857">
    <property type="entry name" value="MITOCHONDRIAL DIVISION PROTEIN 1-RELATED"/>
    <property type="match status" value="1"/>
</dbReference>
<keyword evidence="5" id="KW-1185">Reference proteome</keyword>
<keyword evidence="3" id="KW-0472">Membrane</keyword>
<keyword evidence="3" id="KW-1133">Transmembrane helix</keyword>
<dbReference type="InterPro" id="IPR015943">
    <property type="entry name" value="WD40/YVTN_repeat-like_dom_sf"/>
</dbReference>
<organism evidence="4 5">
    <name type="scientific">Marasmiellus scandens</name>
    <dbReference type="NCBI Taxonomy" id="2682957"/>
    <lineage>
        <taxon>Eukaryota</taxon>
        <taxon>Fungi</taxon>
        <taxon>Dikarya</taxon>
        <taxon>Basidiomycota</taxon>
        <taxon>Agaricomycotina</taxon>
        <taxon>Agaricomycetes</taxon>
        <taxon>Agaricomycetidae</taxon>
        <taxon>Agaricales</taxon>
        <taxon>Marasmiineae</taxon>
        <taxon>Omphalotaceae</taxon>
        <taxon>Marasmiellus</taxon>
    </lineage>
</organism>
<dbReference type="InterPro" id="IPR051179">
    <property type="entry name" value="WD_repeat_multifunction"/>
</dbReference>
<evidence type="ECO:0000256" key="1">
    <source>
        <dbReference type="ARBA" id="ARBA00022574"/>
    </source>
</evidence>
<dbReference type="EMBL" id="JBANRG010000004">
    <property type="protein sequence ID" value="KAK7467563.1"/>
    <property type="molecule type" value="Genomic_DNA"/>
</dbReference>
<sequence>MPTSLDTNLFTLTGSMASHRGAVHALSVTDEGRYLASGGSDGVKIWNMTSFKEVPIAATWRGAATALLWLRRPDRAEEILIYGTSTGFIGGWRQEVVDSTNFTEIVKGYMAKHSKVTSLAFNPANDNIAAANYRGVVQIYHLNDTYNLDNIFMSNLGKIIPKHVAFWSELPWQTKDIIVFNAESEHMFEPSLHEMIRTHQSRDRYILRHTDGKIIGQHQLGCKAIHTQTHDSESLAVIQEPAQGLALYDLRDFSRIDLFVAKITKDDNKTCPVAISEDGRLIASGTDRGVVYIFERWSGNCLDTMKTHSEDRWIEAVCFTSDRFGVVMLVSHCQDGGNLNPIQVWRLKADVHRAIGLRQMWPRLLVHFVFFGLLFLSSWSVIQIHFV</sequence>
<keyword evidence="2" id="KW-0677">Repeat</keyword>
<evidence type="ECO:0000256" key="2">
    <source>
        <dbReference type="ARBA" id="ARBA00022737"/>
    </source>
</evidence>
<dbReference type="SMART" id="SM00320">
    <property type="entry name" value="WD40"/>
    <property type="match status" value="4"/>
</dbReference>
<feature type="transmembrane region" description="Helical" evidence="3">
    <location>
        <begin position="364"/>
        <end position="386"/>
    </location>
</feature>
<evidence type="ECO:0000313" key="4">
    <source>
        <dbReference type="EMBL" id="KAK7467563.1"/>
    </source>
</evidence>
<keyword evidence="1" id="KW-0853">WD repeat</keyword>
<proteinExistence type="predicted"/>
<protein>
    <recommendedName>
        <fullName evidence="6">WD40 repeat-like protein</fullName>
    </recommendedName>
</protein>
<name>A0ABR1JW58_9AGAR</name>